<evidence type="ECO:0000256" key="7">
    <source>
        <dbReference type="RuleBase" id="RU368024"/>
    </source>
</evidence>
<evidence type="ECO:0000256" key="6">
    <source>
        <dbReference type="ARBA" id="ARBA00022825"/>
    </source>
</evidence>
<keyword evidence="6 7" id="KW-0720">Serine protease</keyword>
<dbReference type="GO" id="GO:0004252">
    <property type="term" value="F:serine-type endopeptidase activity"/>
    <property type="evidence" value="ECO:0007669"/>
    <property type="project" value="UniProtKB-UniRule"/>
</dbReference>
<dbReference type="EMBL" id="GFDF01004314">
    <property type="protein sequence ID" value="JAV09770.1"/>
    <property type="molecule type" value="Transcribed_RNA"/>
</dbReference>
<sequence>MPLHYPAARRDSTNVEEFFGTKISDHYRWLEDPDAAETEAFVKAQNEIAQPYLENNDDWKVINEKLTKLWNYPKYGCPTKYGDRYFYTHNTGLQNQNVLYTMTSLNGEPQIFLDPNTLSDDGTIALSGSSFSEDGKYFAYGLSESGSDWIKIKIRDIASGEDFPEVLEKVKYSCIEWTLDGKGIFYGRYQEQEGKTDGSETRMSENQKLYYHRVGQPQSEDVLVAEFPENPSYRMSANVTHCGKYLLLLVVKDCRDNLVYFVDLEKTGEITGKLELKQIIHKFEADYDYVANVGSKIVFRTNKNAPNYRLISIDLENPSEEQWEVLVKEHETDVLNWVECVDENKLIIGYIHDVKTQLQVHSLQTGELIRQFPLEIGTIVGCSGRKCSSEIFYQFVSFLTPGVIYHYDFAHEREPVVFRECKVQLDNFRQDDYVIEQVFYASKDGTKIPMFIVRKNTPTIAPRPCLLYGYGGFNISIQPTFSITGLMFVNHFNGVLAYPNIRGGGEYGEKWHNGGRLLNKQNVFDDFQAAAEYLTSIGYTTRNQLAIQGGSNGGLLVGACLLQRPELFGAAVAQVGVLDMLRYHKFTIGHAWISDYGDPDKREHFENLLKFSPLHNVKAPADEEHQYPATLILTADHDDRVSPLHSLKFAAAIQHEVRECEHQKNPILLRVYTKAGHGAGKPTKKKIEEVTDILTFLSKSFQGYK</sequence>
<proteinExistence type="inferred from homology"/>
<dbReference type="SUPFAM" id="SSF50993">
    <property type="entry name" value="Peptidase/esterase 'gauge' domain"/>
    <property type="match status" value="1"/>
</dbReference>
<feature type="domain" description="Peptidase S9A N-terminal" evidence="9">
    <location>
        <begin position="6"/>
        <end position="416"/>
    </location>
</feature>
<protein>
    <recommendedName>
        <fullName evidence="3 7">Prolyl endopeptidase</fullName>
        <ecNumber evidence="7">3.4.21.-</ecNumber>
    </recommendedName>
</protein>
<keyword evidence="5 7" id="KW-0378">Hydrolase</keyword>
<dbReference type="GO" id="GO:0006508">
    <property type="term" value="P:proteolysis"/>
    <property type="evidence" value="ECO:0007669"/>
    <property type="project" value="UniProtKB-KW"/>
</dbReference>
<dbReference type="PANTHER" id="PTHR42881:SF2">
    <property type="entry name" value="PROLYL ENDOPEPTIDASE"/>
    <property type="match status" value="1"/>
</dbReference>
<dbReference type="AlphaFoldDB" id="A0A1L8DTR4"/>
<keyword evidence="4 7" id="KW-0645">Protease</keyword>
<dbReference type="Pfam" id="PF02897">
    <property type="entry name" value="Peptidase_S9_N"/>
    <property type="match status" value="1"/>
</dbReference>
<evidence type="ECO:0000256" key="5">
    <source>
        <dbReference type="ARBA" id="ARBA00022801"/>
    </source>
</evidence>
<dbReference type="PROSITE" id="PS00708">
    <property type="entry name" value="PRO_ENDOPEP_SER"/>
    <property type="match status" value="1"/>
</dbReference>
<dbReference type="Pfam" id="PF00326">
    <property type="entry name" value="Peptidase_S9"/>
    <property type="match status" value="1"/>
</dbReference>
<evidence type="ECO:0000256" key="2">
    <source>
        <dbReference type="ARBA" id="ARBA00005228"/>
    </source>
</evidence>
<dbReference type="Gene3D" id="3.40.50.1820">
    <property type="entry name" value="alpha/beta hydrolase"/>
    <property type="match status" value="1"/>
</dbReference>
<dbReference type="InterPro" id="IPR051167">
    <property type="entry name" value="Prolyl_oligopep/macrocyclase"/>
</dbReference>
<dbReference type="EC" id="3.4.21.-" evidence="7"/>
<dbReference type="Gene3D" id="2.130.10.120">
    <property type="entry name" value="Prolyl oligopeptidase, N-terminal domain"/>
    <property type="match status" value="1"/>
</dbReference>
<organism evidence="10">
    <name type="scientific">Nyssomyia neivai</name>
    <dbReference type="NCBI Taxonomy" id="330878"/>
    <lineage>
        <taxon>Eukaryota</taxon>
        <taxon>Metazoa</taxon>
        <taxon>Ecdysozoa</taxon>
        <taxon>Arthropoda</taxon>
        <taxon>Hexapoda</taxon>
        <taxon>Insecta</taxon>
        <taxon>Pterygota</taxon>
        <taxon>Neoptera</taxon>
        <taxon>Endopterygota</taxon>
        <taxon>Diptera</taxon>
        <taxon>Nematocera</taxon>
        <taxon>Psychodoidea</taxon>
        <taxon>Psychodidae</taxon>
        <taxon>Nyssomyia</taxon>
    </lineage>
</organism>
<dbReference type="PANTHER" id="PTHR42881">
    <property type="entry name" value="PROLYL ENDOPEPTIDASE"/>
    <property type="match status" value="1"/>
</dbReference>
<dbReference type="InterPro" id="IPR001375">
    <property type="entry name" value="Peptidase_S9_cat"/>
</dbReference>
<comment type="similarity">
    <text evidence="2 7">Belongs to the peptidase S9A family.</text>
</comment>
<dbReference type="FunFam" id="3.40.50.1820:FF:000005">
    <property type="entry name" value="Prolyl endopeptidase"/>
    <property type="match status" value="1"/>
</dbReference>
<evidence type="ECO:0000256" key="4">
    <source>
        <dbReference type="ARBA" id="ARBA00022670"/>
    </source>
</evidence>
<evidence type="ECO:0000259" key="9">
    <source>
        <dbReference type="Pfam" id="PF02897"/>
    </source>
</evidence>
<dbReference type="FunFam" id="2.130.10.120:FF:000001">
    <property type="entry name" value="Prolyl endopeptidase"/>
    <property type="match status" value="1"/>
</dbReference>
<comment type="catalytic activity">
    <reaction evidence="1">
        <text>Hydrolysis of Pro-|-Xaa &gt;&gt; Ala-|-Xaa in oligopeptides.</text>
        <dbReference type="EC" id="3.4.21.26"/>
    </reaction>
</comment>
<dbReference type="InterPro" id="IPR002471">
    <property type="entry name" value="Pept_S9_AS"/>
</dbReference>
<name>A0A1L8DTR4_9DIPT</name>
<dbReference type="PRINTS" id="PR00862">
    <property type="entry name" value="PROLIGOPTASE"/>
</dbReference>
<evidence type="ECO:0000259" key="8">
    <source>
        <dbReference type="Pfam" id="PF00326"/>
    </source>
</evidence>
<evidence type="ECO:0000256" key="3">
    <source>
        <dbReference type="ARBA" id="ARBA00016310"/>
    </source>
</evidence>
<accession>A0A1L8DTR4</accession>
<dbReference type="InterPro" id="IPR023302">
    <property type="entry name" value="Pept_S9A_N"/>
</dbReference>
<evidence type="ECO:0000256" key="1">
    <source>
        <dbReference type="ARBA" id="ARBA00001070"/>
    </source>
</evidence>
<dbReference type="GO" id="GO:0005829">
    <property type="term" value="C:cytosol"/>
    <property type="evidence" value="ECO:0007669"/>
    <property type="project" value="TreeGrafter"/>
</dbReference>
<dbReference type="SUPFAM" id="SSF53474">
    <property type="entry name" value="alpha/beta-Hydrolases"/>
    <property type="match status" value="1"/>
</dbReference>
<evidence type="ECO:0000313" key="10">
    <source>
        <dbReference type="EMBL" id="JAV09770.1"/>
    </source>
</evidence>
<feature type="domain" description="Peptidase S9 prolyl oligopeptidase catalytic" evidence="8">
    <location>
        <begin position="481"/>
        <end position="702"/>
    </location>
</feature>
<reference evidence="10" key="1">
    <citation type="submission" date="2016-12" db="EMBL/GenBank/DDBJ databases">
        <title>An insight into the sialome and mialome of the sand fly, Nyssomyia neivai.</title>
        <authorList>
            <person name="Sebastian V."/>
            <person name="Goulart T.M."/>
            <person name="Oliveira W."/>
            <person name="Calvo E."/>
            <person name="Oliveira L.F."/>
            <person name="Pinto M.C."/>
            <person name="Rosselino A.M."/>
            <person name="Ribeiro J.M."/>
        </authorList>
    </citation>
    <scope>NUCLEOTIDE SEQUENCE</scope>
</reference>
<dbReference type="GO" id="GO:0070012">
    <property type="term" value="F:oligopeptidase activity"/>
    <property type="evidence" value="ECO:0007669"/>
    <property type="project" value="TreeGrafter"/>
</dbReference>
<dbReference type="InterPro" id="IPR029058">
    <property type="entry name" value="AB_hydrolase_fold"/>
</dbReference>
<dbReference type="InterPro" id="IPR002470">
    <property type="entry name" value="Peptidase_S9A"/>
</dbReference>